<comment type="caution">
    <text evidence="1">The sequence shown here is derived from an EMBL/GenBank/DDBJ whole genome shotgun (WGS) entry which is preliminary data.</text>
</comment>
<name>A0ABQ1CGE1_9MYCO</name>
<keyword evidence="2" id="KW-1185">Reference proteome</keyword>
<dbReference type="Proteomes" id="UP000465240">
    <property type="component" value="Unassembled WGS sequence"/>
</dbReference>
<sequence length="74" mass="8060">MIAAPDPKIIPVEHISNRRRLSFTTSVSSPVVLNPYTDRPVSGWGGVLVEGDPPCVPPQIGVIEETIHQHHRSA</sequence>
<proteinExistence type="predicted"/>
<dbReference type="EMBL" id="BLKX01000004">
    <property type="protein sequence ID" value="GFG83275.1"/>
    <property type="molecule type" value="Genomic_DNA"/>
</dbReference>
<gene>
    <name evidence="1" type="ORF">MPRG_65510</name>
</gene>
<protein>
    <submittedName>
        <fullName evidence="1">Uncharacterized protein</fullName>
    </submittedName>
</protein>
<organism evidence="1 2">
    <name type="scientific">Mycobacterium paragordonae</name>
    <dbReference type="NCBI Taxonomy" id="1389713"/>
    <lineage>
        <taxon>Bacteria</taxon>
        <taxon>Bacillati</taxon>
        <taxon>Actinomycetota</taxon>
        <taxon>Actinomycetes</taxon>
        <taxon>Mycobacteriales</taxon>
        <taxon>Mycobacteriaceae</taxon>
        <taxon>Mycobacterium</taxon>
    </lineage>
</organism>
<reference evidence="1 2" key="1">
    <citation type="journal article" date="2019" name="Emerg. Microbes Infect.">
        <title>Comprehensive subspecies identification of 175 nontuberculous mycobacteria species based on 7547 genomic profiles.</title>
        <authorList>
            <person name="Matsumoto Y."/>
            <person name="Kinjo T."/>
            <person name="Motooka D."/>
            <person name="Nabeya D."/>
            <person name="Jung N."/>
            <person name="Uechi K."/>
            <person name="Horii T."/>
            <person name="Iida T."/>
            <person name="Fujita J."/>
            <person name="Nakamura S."/>
        </authorList>
    </citation>
    <scope>NUCLEOTIDE SEQUENCE [LARGE SCALE GENOMIC DNA]</scope>
    <source>
        <strain evidence="1 2">JCM 18565</strain>
    </source>
</reference>
<evidence type="ECO:0000313" key="1">
    <source>
        <dbReference type="EMBL" id="GFG83275.1"/>
    </source>
</evidence>
<accession>A0ABQ1CGE1</accession>
<evidence type="ECO:0000313" key="2">
    <source>
        <dbReference type="Proteomes" id="UP000465240"/>
    </source>
</evidence>